<reference evidence="1" key="1">
    <citation type="submission" date="2020-02" db="EMBL/GenBank/DDBJ databases">
        <authorList>
            <person name="Meier V. D."/>
        </authorList>
    </citation>
    <scope>NUCLEOTIDE SEQUENCE</scope>
    <source>
        <strain evidence="1">AVDCRST_MAG93</strain>
    </source>
</reference>
<dbReference type="EMBL" id="CADCTR010002863">
    <property type="protein sequence ID" value="CAA9371845.1"/>
    <property type="molecule type" value="Genomic_DNA"/>
</dbReference>
<dbReference type="AlphaFoldDB" id="A0A6J4MXX0"/>
<sequence>MGAIAVATVVCTCSGTGAVIVRSVYVPSNGASCSLTTTRSVVAGVGLGAIKEADPIARLTRTSVVPTRINLLGIYLIYKSISHVGGSEPHSPPAGAAMLSIFVTTYVYRNIRSLYIPNCADLPRKCENATNFERCYSGAPCRTFCCAR</sequence>
<organism evidence="1">
    <name type="scientific">uncultured Chloroflexia bacterium</name>
    <dbReference type="NCBI Taxonomy" id="1672391"/>
    <lineage>
        <taxon>Bacteria</taxon>
        <taxon>Bacillati</taxon>
        <taxon>Chloroflexota</taxon>
        <taxon>Chloroflexia</taxon>
        <taxon>environmental samples</taxon>
    </lineage>
</organism>
<gene>
    <name evidence="1" type="ORF">AVDCRST_MAG93-8487</name>
</gene>
<proteinExistence type="predicted"/>
<protein>
    <submittedName>
        <fullName evidence="1">Uncharacterized protein</fullName>
    </submittedName>
</protein>
<evidence type="ECO:0000313" key="1">
    <source>
        <dbReference type="EMBL" id="CAA9371845.1"/>
    </source>
</evidence>
<accession>A0A6J4MXX0</accession>
<name>A0A6J4MXX0_9CHLR</name>